<keyword evidence="10" id="KW-1185">Reference proteome</keyword>
<evidence type="ECO:0000256" key="5">
    <source>
        <dbReference type="ARBA" id="ARBA00023063"/>
    </source>
</evidence>
<evidence type="ECO:0000256" key="1">
    <source>
        <dbReference type="ARBA" id="ARBA00004141"/>
    </source>
</evidence>
<dbReference type="AlphaFoldDB" id="A0A8T0JBV7"/>
<evidence type="ECO:0000313" key="9">
    <source>
        <dbReference type="EMBL" id="KAG0593287.1"/>
    </source>
</evidence>
<reference evidence="9" key="1">
    <citation type="submission" date="2020-06" db="EMBL/GenBank/DDBJ databases">
        <title>WGS assembly of Ceratodon purpureus strain R40.</title>
        <authorList>
            <person name="Carey S.B."/>
            <person name="Jenkins J."/>
            <person name="Shu S."/>
            <person name="Lovell J.T."/>
            <person name="Sreedasyam A."/>
            <person name="Maumus F."/>
            <person name="Tiley G.P."/>
            <person name="Fernandez-Pozo N."/>
            <person name="Barry K."/>
            <person name="Chen C."/>
            <person name="Wang M."/>
            <person name="Lipzen A."/>
            <person name="Daum C."/>
            <person name="Saski C.A."/>
            <person name="Payton A.C."/>
            <person name="Mcbreen J.C."/>
            <person name="Conrad R.E."/>
            <person name="Kollar L.M."/>
            <person name="Olsson S."/>
            <person name="Huttunen S."/>
            <person name="Landis J.B."/>
            <person name="Wickett N.J."/>
            <person name="Johnson M.G."/>
            <person name="Rensing S.A."/>
            <person name="Grimwood J."/>
            <person name="Schmutz J."/>
            <person name="Mcdaniel S.F."/>
        </authorList>
    </citation>
    <scope>NUCLEOTIDE SEQUENCE</scope>
    <source>
        <strain evidence="9">R40</strain>
    </source>
</reference>
<dbReference type="InterPro" id="IPR020846">
    <property type="entry name" value="MFS_dom"/>
</dbReference>
<dbReference type="PROSITE" id="PS50850">
    <property type="entry name" value="MFS"/>
    <property type="match status" value="1"/>
</dbReference>
<feature type="transmembrane region" description="Helical" evidence="7">
    <location>
        <begin position="351"/>
        <end position="369"/>
    </location>
</feature>
<keyword evidence="6 7" id="KW-0472">Membrane</keyword>
<evidence type="ECO:0000259" key="8">
    <source>
        <dbReference type="PROSITE" id="PS50850"/>
    </source>
</evidence>
<feature type="transmembrane region" description="Helical" evidence="7">
    <location>
        <begin position="406"/>
        <end position="432"/>
    </location>
</feature>
<feature type="transmembrane region" description="Helical" evidence="7">
    <location>
        <begin position="189"/>
        <end position="211"/>
    </location>
</feature>
<dbReference type="FunFam" id="1.20.1250.20:FF:000053">
    <property type="entry name" value="Nitrate transporter 2.1"/>
    <property type="match status" value="1"/>
</dbReference>
<feature type="transmembrane region" description="Helical" evidence="7">
    <location>
        <begin position="157"/>
        <end position="177"/>
    </location>
</feature>
<protein>
    <recommendedName>
        <fullName evidence="8">Major facilitator superfamily (MFS) profile domain-containing protein</fullName>
    </recommendedName>
</protein>
<evidence type="ECO:0000256" key="2">
    <source>
        <dbReference type="ARBA" id="ARBA00008432"/>
    </source>
</evidence>
<gene>
    <name evidence="9" type="ORF">KC19_1G318600</name>
</gene>
<comment type="caution">
    <text evidence="9">The sequence shown here is derived from an EMBL/GenBank/DDBJ whole genome shotgun (WGS) entry which is preliminary data.</text>
</comment>
<dbReference type="EMBL" id="CM026421">
    <property type="protein sequence ID" value="KAG0593287.1"/>
    <property type="molecule type" value="Genomic_DNA"/>
</dbReference>
<dbReference type="GO" id="GO:0015112">
    <property type="term" value="F:nitrate transmembrane transporter activity"/>
    <property type="evidence" value="ECO:0007669"/>
    <property type="project" value="InterPro"/>
</dbReference>
<dbReference type="PANTHER" id="PTHR23515">
    <property type="entry name" value="HIGH-AFFINITY NITRATE TRANSPORTER 2.3"/>
    <property type="match status" value="1"/>
</dbReference>
<feature type="domain" description="Major facilitator superfamily (MFS) profile" evidence="8">
    <location>
        <begin position="62"/>
        <end position="461"/>
    </location>
</feature>
<comment type="similarity">
    <text evidence="2">Belongs to the major facilitator superfamily. Nitrate/nitrite porter (TC 2.A.1.8) family.</text>
</comment>
<accession>A0A8T0JBV7</accession>
<keyword evidence="3 7" id="KW-0812">Transmembrane</keyword>
<feature type="transmembrane region" description="Helical" evidence="7">
    <location>
        <begin position="313"/>
        <end position="330"/>
    </location>
</feature>
<dbReference type="CDD" id="cd17341">
    <property type="entry name" value="MFS_NRT2_like"/>
    <property type="match status" value="1"/>
</dbReference>
<evidence type="ECO:0000256" key="4">
    <source>
        <dbReference type="ARBA" id="ARBA00022989"/>
    </source>
</evidence>
<dbReference type="Gene3D" id="1.20.1250.20">
    <property type="entry name" value="MFS general substrate transporter like domains"/>
    <property type="match status" value="2"/>
</dbReference>
<dbReference type="InterPro" id="IPR044772">
    <property type="entry name" value="NO3_transporter"/>
</dbReference>
<name>A0A8T0JBV7_CERPU</name>
<dbReference type="SUPFAM" id="SSF103473">
    <property type="entry name" value="MFS general substrate transporter"/>
    <property type="match status" value="1"/>
</dbReference>
<proteinExistence type="inferred from homology"/>
<sequence>MRFMGWTGGQSRRRDDGGLEAIVEDGGGAALEVEPKFAVPVDSEHKATTLPLWTAGQPHMRAFHLAWISFFTCFVSTFAAPPLMPVIRDNLNLTSADVSHSGIASVSGTILSRLIMGTVCDLVGPRYGCATLMLLTAPAVFAMATVSSPTGFVLTRFFISFSLASFVTCQFWVSTMFSSKISGVANGTAAGWGNLGGGATQLLMPLVFSVIKNRLHSTSFTAWRLSFFVPGMLHIFCGFAVLLLGRDLPDGNYRVLKKRGVKHSDKFSRILKAAVTNYRMWILGLTYGFSFGLELTIDNVLAEYYYDHFNLNLNRAGIIASVFGLMNIFTRPCGGILSDAISKSFGMRGRLWILWLLQSTGGMLCIVLGNVTTLAASVSVMVIFSIFVQAACGATFGIVPFISRRALGMVSGFVGAGGSIGSVLTHVLILKADSTNQGFVHIGIMTICCTLPLWMVHFPSWGGMISCPSLLTEEDYYGSEWTESEKETGVHLPSLEFAANSWSERGRWFPVQESVSAHGGF</sequence>
<dbReference type="GO" id="GO:0016020">
    <property type="term" value="C:membrane"/>
    <property type="evidence" value="ECO:0007669"/>
    <property type="project" value="UniProtKB-SubCell"/>
</dbReference>
<evidence type="ECO:0000256" key="7">
    <source>
        <dbReference type="SAM" id="Phobius"/>
    </source>
</evidence>
<dbReference type="InterPro" id="IPR036259">
    <property type="entry name" value="MFS_trans_sf"/>
</dbReference>
<dbReference type="Proteomes" id="UP000822688">
    <property type="component" value="Chromosome 1"/>
</dbReference>
<feature type="transmembrane region" description="Helical" evidence="7">
    <location>
        <begin position="62"/>
        <end position="80"/>
    </location>
</feature>
<feature type="transmembrane region" description="Helical" evidence="7">
    <location>
        <begin position="127"/>
        <end position="145"/>
    </location>
</feature>
<evidence type="ECO:0000313" key="10">
    <source>
        <dbReference type="Proteomes" id="UP000822688"/>
    </source>
</evidence>
<organism evidence="9 10">
    <name type="scientific">Ceratodon purpureus</name>
    <name type="common">Fire moss</name>
    <name type="synonym">Dicranum purpureum</name>
    <dbReference type="NCBI Taxonomy" id="3225"/>
    <lineage>
        <taxon>Eukaryota</taxon>
        <taxon>Viridiplantae</taxon>
        <taxon>Streptophyta</taxon>
        <taxon>Embryophyta</taxon>
        <taxon>Bryophyta</taxon>
        <taxon>Bryophytina</taxon>
        <taxon>Bryopsida</taxon>
        <taxon>Dicranidae</taxon>
        <taxon>Pseudoditrichales</taxon>
        <taxon>Ditrichaceae</taxon>
        <taxon>Ceratodon</taxon>
    </lineage>
</organism>
<feature type="transmembrane region" description="Helical" evidence="7">
    <location>
        <begin position="375"/>
        <end position="399"/>
    </location>
</feature>
<keyword evidence="4 7" id="KW-1133">Transmembrane helix</keyword>
<feature type="transmembrane region" description="Helical" evidence="7">
    <location>
        <begin position="231"/>
        <end position="249"/>
    </location>
</feature>
<comment type="subcellular location">
    <subcellularLocation>
        <location evidence="1">Membrane</location>
        <topology evidence="1">Multi-pass membrane protein</topology>
    </subcellularLocation>
</comment>
<dbReference type="InterPro" id="IPR011701">
    <property type="entry name" value="MFS"/>
</dbReference>
<feature type="transmembrane region" description="Helical" evidence="7">
    <location>
        <begin position="438"/>
        <end position="456"/>
    </location>
</feature>
<evidence type="ECO:0000256" key="6">
    <source>
        <dbReference type="ARBA" id="ARBA00023136"/>
    </source>
</evidence>
<evidence type="ECO:0000256" key="3">
    <source>
        <dbReference type="ARBA" id="ARBA00022692"/>
    </source>
</evidence>
<dbReference type="GO" id="GO:0042128">
    <property type="term" value="P:nitrate assimilation"/>
    <property type="evidence" value="ECO:0007669"/>
    <property type="project" value="UniProtKB-KW"/>
</dbReference>
<keyword evidence="5" id="KW-0534">Nitrate assimilation</keyword>
<dbReference type="Pfam" id="PF07690">
    <property type="entry name" value="MFS_1"/>
    <property type="match status" value="1"/>
</dbReference>